<dbReference type="InterPro" id="IPR036388">
    <property type="entry name" value="WH-like_DNA-bd_sf"/>
</dbReference>
<dbReference type="SUPFAM" id="SSF53850">
    <property type="entry name" value="Periplasmic binding protein-like II"/>
    <property type="match status" value="1"/>
</dbReference>
<name>A0A1G5P928_AFIMA</name>
<keyword evidence="2" id="KW-0805">Transcription regulation</keyword>
<dbReference type="EMBL" id="FMVW01000012">
    <property type="protein sequence ID" value="SCZ46066.1"/>
    <property type="molecule type" value="Genomic_DNA"/>
</dbReference>
<evidence type="ECO:0000313" key="7">
    <source>
        <dbReference type="Proteomes" id="UP000199347"/>
    </source>
</evidence>
<dbReference type="FunFam" id="1.10.10.10:FF:000001">
    <property type="entry name" value="LysR family transcriptional regulator"/>
    <property type="match status" value="1"/>
</dbReference>
<dbReference type="PANTHER" id="PTHR30126">
    <property type="entry name" value="HTH-TYPE TRANSCRIPTIONAL REGULATOR"/>
    <property type="match status" value="1"/>
</dbReference>
<dbReference type="InterPro" id="IPR005119">
    <property type="entry name" value="LysR_subst-bd"/>
</dbReference>
<keyword evidence="7" id="KW-1185">Reference proteome</keyword>
<dbReference type="PANTHER" id="PTHR30126:SF40">
    <property type="entry name" value="HTH-TYPE TRANSCRIPTIONAL REGULATOR GLTR"/>
    <property type="match status" value="1"/>
</dbReference>
<evidence type="ECO:0000259" key="5">
    <source>
        <dbReference type="PROSITE" id="PS50931"/>
    </source>
</evidence>
<evidence type="ECO:0000256" key="3">
    <source>
        <dbReference type="ARBA" id="ARBA00023125"/>
    </source>
</evidence>
<sequence length="299" mass="32801">MDLASLAIFRTVAREQSITRAAQLLGRVPSNVTTRIQQLEAEIGVPLFQRDRKAMTLTAEGVAYLDYADRILNLAEEAQQLVNPKEPAGTLRVGSMESTVAARLPLPLAEFNAKWPEVTIDLSTAPTRQLVDALLTHRIDCALIALPPGAAWFGADEVATTPLFREELVLLLPPGHPEIERAEEIKPRALAAFAPGCTYRFLAEEWVTDGGTRSARLQFQEVRSYHAMIALTAAGTCFSLLPRSVLDLVPEAGRFTIKPLMTIETCLAERPGFKTPAVLQFRKTLRAFSDIAESPDAPQ</sequence>
<dbReference type="Proteomes" id="UP000199347">
    <property type="component" value="Unassembled WGS sequence"/>
</dbReference>
<dbReference type="SUPFAM" id="SSF46785">
    <property type="entry name" value="Winged helix' DNA-binding domain"/>
    <property type="match status" value="1"/>
</dbReference>
<dbReference type="PROSITE" id="PS50931">
    <property type="entry name" value="HTH_LYSR"/>
    <property type="match status" value="1"/>
</dbReference>
<evidence type="ECO:0000256" key="2">
    <source>
        <dbReference type="ARBA" id="ARBA00023015"/>
    </source>
</evidence>
<dbReference type="AlphaFoldDB" id="A0A1G5P928"/>
<dbReference type="GO" id="GO:0000976">
    <property type="term" value="F:transcription cis-regulatory region binding"/>
    <property type="evidence" value="ECO:0007669"/>
    <property type="project" value="TreeGrafter"/>
</dbReference>
<evidence type="ECO:0000313" key="6">
    <source>
        <dbReference type="EMBL" id="SCZ46066.1"/>
    </source>
</evidence>
<dbReference type="RefSeq" id="WP_092816370.1">
    <property type="nucleotide sequence ID" value="NZ_FMVW01000012.1"/>
</dbReference>
<keyword evidence="4" id="KW-0804">Transcription</keyword>
<dbReference type="Gene3D" id="1.10.10.10">
    <property type="entry name" value="Winged helix-like DNA-binding domain superfamily/Winged helix DNA-binding domain"/>
    <property type="match status" value="1"/>
</dbReference>
<reference evidence="7" key="1">
    <citation type="submission" date="2016-10" db="EMBL/GenBank/DDBJ databases">
        <authorList>
            <person name="Varghese N."/>
            <person name="Submissions S."/>
        </authorList>
    </citation>
    <scope>NUCLEOTIDE SEQUENCE [LARGE SCALE GENOMIC DNA]</scope>
    <source>
        <strain evidence="7">DSM 2698</strain>
    </source>
</reference>
<dbReference type="Pfam" id="PF03466">
    <property type="entry name" value="LysR_substrate"/>
    <property type="match status" value="1"/>
</dbReference>
<dbReference type="Pfam" id="PF00126">
    <property type="entry name" value="HTH_1"/>
    <property type="match status" value="1"/>
</dbReference>
<keyword evidence="3" id="KW-0238">DNA-binding</keyword>
<dbReference type="GO" id="GO:0003700">
    <property type="term" value="F:DNA-binding transcription factor activity"/>
    <property type="evidence" value="ECO:0007669"/>
    <property type="project" value="InterPro"/>
</dbReference>
<dbReference type="OrthoDB" id="8479357at2"/>
<dbReference type="Gene3D" id="3.40.190.10">
    <property type="entry name" value="Periplasmic binding protein-like II"/>
    <property type="match status" value="2"/>
</dbReference>
<dbReference type="STRING" id="1120955.SAMN03080610_03551"/>
<proteinExistence type="inferred from homology"/>
<evidence type="ECO:0000256" key="4">
    <source>
        <dbReference type="ARBA" id="ARBA00023163"/>
    </source>
</evidence>
<feature type="domain" description="HTH lysR-type" evidence="5">
    <location>
        <begin position="1"/>
        <end position="58"/>
    </location>
</feature>
<accession>A0A1G5P928</accession>
<dbReference type="InterPro" id="IPR000847">
    <property type="entry name" value="LysR_HTH_N"/>
</dbReference>
<comment type="similarity">
    <text evidence="1">Belongs to the LysR transcriptional regulatory family.</text>
</comment>
<dbReference type="InterPro" id="IPR036390">
    <property type="entry name" value="WH_DNA-bd_sf"/>
</dbReference>
<protein>
    <submittedName>
        <fullName evidence="6">Transcriptional regulator, LysR family</fullName>
    </submittedName>
</protein>
<gene>
    <name evidence="6" type="ORF">SAMN03080610_03551</name>
</gene>
<organism evidence="6 7">
    <name type="scientific">Afifella marina DSM 2698</name>
    <dbReference type="NCBI Taxonomy" id="1120955"/>
    <lineage>
        <taxon>Bacteria</taxon>
        <taxon>Pseudomonadati</taxon>
        <taxon>Pseudomonadota</taxon>
        <taxon>Alphaproteobacteria</taxon>
        <taxon>Hyphomicrobiales</taxon>
        <taxon>Afifellaceae</taxon>
        <taxon>Afifella</taxon>
    </lineage>
</organism>
<evidence type="ECO:0000256" key="1">
    <source>
        <dbReference type="ARBA" id="ARBA00009437"/>
    </source>
</evidence>